<evidence type="ECO:0000313" key="2">
    <source>
        <dbReference type="EMBL" id="KAF9465550.1"/>
    </source>
</evidence>
<keyword evidence="1" id="KW-0732">Signal</keyword>
<reference evidence="2" key="1">
    <citation type="submission" date="2020-11" db="EMBL/GenBank/DDBJ databases">
        <authorList>
            <consortium name="DOE Joint Genome Institute"/>
            <person name="Ahrendt S."/>
            <person name="Riley R."/>
            <person name="Andreopoulos W."/>
            <person name="Labutti K."/>
            <person name="Pangilinan J."/>
            <person name="Ruiz-Duenas F.J."/>
            <person name="Barrasa J.M."/>
            <person name="Sanchez-Garcia M."/>
            <person name="Camarero S."/>
            <person name="Miyauchi S."/>
            <person name="Serrano A."/>
            <person name="Linde D."/>
            <person name="Babiker R."/>
            <person name="Drula E."/>
            <person name="Ayuso-Fernandez I."/>
            <person name="Pacheco R."/>
            <person name="Padilla G."/>
            <person name="Ferreira P."/>
            <person name="Barriuso J."/>
            <person name="Kellner H."/>
            <person name="Castanera R."/>
            <person name="Alfaro M."/>
            <person name="Ramirez L."/>
            <person name="Pisabarro A.G."/>
            <person name="Kuo A."/>
            <person name="Tritt A."/>
            <person name="Lipzen A."/>
            <person name="He G."/>
            <person name="Yan M."/>
            <person name="Ng V."/>
            <person name="Cullen D."/>
            <person name="Martin F."/>
            <person name="Rosso M.-N."/>
            <person name="Henrissat B."/>
            <person name="Hibbett D."/>
            <person name="Martinez A.T."/>
            <person name="Grigoriev I.V."/>
        </authorList>
    </citation>
    <scope>NUCLEOTIDE SEQUENCE</scope>
    <source>
        <strain evidence="2">CBS 247.69</strain>
    </source>
</reference>
<comment type="caution">
    <text evidence="2">The sequence shown here is derived from an EMBL/GenBank/DDBJ whole genome shotgun (WGS) entry which is preliminary data.</text>
</comment>
<keyword evidence="3" id="KW-1185">Reference proteome</keyword>
<organism evidence="2 3">
    <name type="scientific">Collybia nuda</name>
    <dbReference type="NCBI Taxonomy" id="64659"/>
    <lineage>
        <taxon>Eukaryota</taxon>
        <taxon>Fungi</taxon>
        <taxon>Dikarya</taxon>
        <taxon>Basidiomycota</taxon>
        <taxon>Agaricomycotina</taxon>
        <taxon>Agaricomycetes</taxon>
        <taxon>Agaricomycetidae</taxon>
        <taxon>Agaricales</taxon>
        <taxon>Tricholomatineae</taxon>
        <taxon>Clitocybaceae</taxon>
        <taxon>Collybia</taxon>
    </lineage>
</organism>
<evidence type="ECO:0000313" key="3">
    <source>
        <dbReference type="Proteomes" id="UP000807353"/>
    </source>
</evidence>
<dbReference type="AlphaFoldDB" id="A0A9P6CKP4"/>
<dbReference type="Proteomes" id="UP000807353">
    <property type="component" value="Unassembled WGS sequence"/>
</dbReference>
<accession>A0A9P6CKP4</accession>
<protein>
    <submittedName>
        <fullName evidence="2">Uncharacterized protein</fullName>
    </submittedName>
</protein>
<dbReference type="InterPro" id="IPR045469">
    <property type="entry name" value="Nis1"/>
</dbReference>
<gene>
    <name evidence="2" type="ORF">BDZ94DRAFT_323388</name>
</gene>
<dbReference type="OrthoDB" id="2841294at2759"/>
<name>A0A9P6CKP4_9AGAR</name>
<sequence>MKLFSTLALPTLLSTAAFAQSVRIGNPPNGTSVHAGSNVLMEIDRPDTLTGSTEIAIIIGFQSCATMPCHAPSDGLGTILYNGGYKPEFQPGSSKPPHQNFTVTIPASAPQGPGLLGVSHVALVGAGQTVILESLGVTVNVN</sequence>
<evidence type="ECO:0000256" key="1">
    <source>
        <dbReference type="SAM" id="SignalP"/>
    </source>
</evidence>
<dbReference type="Pfam" id="PF19271">
    <property type="entry name" value="Nis1"/>
    <property type="match status" value="1"/>
</dbReference>
<feature type="chain" id="PRO_5040280691" evidence="1">
    <location>
        <begin position="20"/>
        <end position="142"/>
    </location>
</feature>
<proteinExistence type="predicted"/>
<feature type="signal peptide" evidence="1">
    <location>
        <begin position="1"/>
        <end position="19"/>
    </location>
</feature>
<dbReference type="EMBL" id="MU150246">
    <property type="protein sequence ID" value="KAF9465550.1"/>
    <property type="molecule type" value="Genomic_DNA"/>
</dbReference>